<feature type="non-terminal residue" evidence="2">
    <location>
        <position position="67"/>
    </location>
</feature>
<sequence>MMSRNFRNVSLCAVATVVALSTQSAAAAEPAKFKIPAQSMQTALTLFAKQSGIQLLFPYDQVAGLHA</sequence>
<keyword evidence="1" id="KW-0732">Signal</keyword>
<organism evidence="2 3">
    <name type="scientific">Staphylococcus haemolyticus</name>
    <dbReference type="NCBI Taxonomy" id="1283"/>
    <lineage>
        <taxon>Bacteria</taxon>
        <taxon>Bacillati</taxon>
        <taxon>Bacillota</taxon>
        <taxon>Bacilli</taxon>
        <taxon>Bacillales</taxon>
        <taxon>Staphylococcaceae</taxon>
        <taxon>Staphylococcus</taxon>
    </lineage>
</organism>
<evidence type="ECO:0000313" key="3">
    <source>
        <dbReference type="Proteomes" id="UP000238153"/>
    </source>
</evidence>
<feature type="signal peptide" evidence="1">
    <location>
        <begin position="1"/>
        <end position="27"/>
    </location>
</feature>
<gene>
    <name evidence="2" type="ORF">CV019_00605</name>
</gene>
<accession>A0A7Z1N825</accession>
<comment type="caution">
    <text evidence="2">The sequence shown here is derived from an EMBL/GenBank/DDBJ whole genome shotgun (WGS) entry which is preliminary data.</text>
</comment>
<proteinExistence type="predicted"/>
<dbReference type="AlphaFoldDB" id="A0A7Z1N825"/>
<evidence type="ECO:0000256" key="1">
    <source>
        <dbReference type="SAM" id="SignalP"/>
    </source>
</evidence>
<protein>
    <submittedName>
        <fullName evidence="2">Uncharacterized protein</fullName>
    </submittedName>
</protein>
<dbReference type="Proteomes" id="UP000238153">
    <property type="component" value="Unassembled WGS sequence"/>
</dbReference>
<dbReference type="Gene3D" id="3.55.50.30">
    <property type="match status" value="1"/>
</dbReference>
<feature type="chain" id="PRO_5031433292" evidence="1">
    <location>
        <begin position="28"/>
        <end position="67"/>
    </location>
</feature>
<evidence type="ECO:0000313" key="2">
    <source>
        <dbReference type="EMBL" id="PPJ79225.1"/>
    </source>
</evidence>
<reference evidence="2 3" key="1">
    <citation type="submission" date="2017-11" db="EMBL/GenBank/DDBJ databases">
        <authorList>
            <person name="Founou R.C."/>
            <person name="Founou L."/>
            <person name="Allam M."/>
            <person name="Ismail A."/>
            <person name="Essack S.Y."/>
        </authorList>
    </citation>
    <scope>NUCLEOTIDE SEQUENCE [LARGE SCALE GENOMIC DNA]</scope>
    <source>
        <strain evidence="2 3">G811N2B1</strain>
    </source>
</reference>
<dbReference type="EMBL" id="PGWX01000058">
    <property type="protein sequence ID" value="PPJ79225.1"/>
    <property type="molecule type" value="Genomic_DNA"/>
</dbReference>
<name>A0A7Z1N825_STAHA</name>